<dbReference type="GO" id="GO:0000155">
    <property type="term" value="F:phosphorelay sensor kinase activity"/>
    <property type="evidence" value="ECO:0007669"/>
    <property type="project" value="InterPro"/>
</dbReference>
<feature type="domain" description="PAS" evidence="12">
    <location>
        <begin position="257"/>
        <end position="313"/>
    </location>
</feature>
<dbReference type="Gene3D" id="3.30.450.20">
    <property type="entry name" value="PAS domain"/>
    <property type="match status" value="2"/>
</dbReference>
<evidence type="ECO:0000256" key="5">
    <source>
        <dbReference type="ARBA" id="ARBA00022679"/>
    </source>
</evidence>
<keyword evidence="10" id="KW-1133">Transmembrane helix</keyword>
<keyword evidence="10" id="KW-0472">Membrane</keyword>
<keyword evidence="4" id="KW-0597">Phosphoprotein</keyword>
<keyword evidence="8" id="KW-0067">ATP-binding</keyword>
<feature type="domain" description="Histidine kinase" evidence="11">
    <location>
        <begin position="392"/>
        <end position="603"/>
    </location>
</feature>
<dbReference type="PANTHER" id="PTHR43065:SF10">
    <property type="entry name" value="PEROXIDE STRESS-ACTIVATED HISTIDINE KINASE MAK3"/>
    <property type="match status" value="1"/>
</dbReference>
<comment type="catalytic activity">
    <reaction evidence="1">
        <text>ATP + protein L-histidine = ADP + protein N-phospho-L-histidine.</text>
        <dbReference type="EC" id="2.7.13.3"/>
    </reaction>
</comment>
<evidence type="ECO:0000259" key="12">
    <source>
        <dbReference type="PROSITE" id="PS50112"/>
    </source>
</evidence>
<dbReference type="EMBL" id="JACPSX010000250">
    <property type="protein sequence ID" value="MBI3015958.1"/>
    <property type="molecule type" value="Genomic_DNA"/>
</dbReference>
<dbReference type="Pfam" id="PF02518">
    <property type="entry name" value="HATPase_c"/>
    <property type="match status" value="1"/>
</dbReference>
<proteinExistence type="predicted"/>
<dbReference type="CDD" id="cd06225">
    <property type="entry name" value="HAMP"/>
    <property type="match status" value="1"/>
</dbReference>
<comment type="subcellular location">
    <subcellularLocation>
        <location evidence="2">Membrane</location>
    </subcellularLocation>
</comment>
<dbReference type="PROSITE" id="PS50109">
    <property type="entry name" value="HIS_KIN"/>
    <property type="match status" value="1"/>
</dbReference>
<dbReference type="AlphaFoldDB" id="A0A932GRC1"/>
<dbReference type="InterPro" id="IPR003661">
    <property type="entry name" value="HisK_dim/P_dom"/>
</dbReference>
<evidence type="ECO:0000256" key="6">
    <source>
        <dbReference type="ARBA" id="ARBA00022741"/>
    </source>
</evidence>
<dbReference type="Gene3D" id="1.10.287.130">
    <property type="match status" value="1"/>
</dbReference>
<evidence type="ECO:0000256" key="1">
    <source>
        <dbReference type="ARBA" id="ARBA00000085"/>
    </source>
</evidence>
<dbReference type="InterPro" id="IPR004358">
    <property type="entry name" value="Sig_transdc_His_kin-like_C"/>
</dbReference>
<dbReference type="Pfam" id="PF00989">
    <property type="entry name" value="PAS"/>
    <property type="match status" value="1"/>
</dbReference>
<accession>A0A932GRC1</accession>
<dbReference type="PROSITE" id="PS50112">
    <property type="entry name" value="PAS"/>
    <property type="match status" value="1"/>
</dbReference>
<dbReference type="SUPFAM" id="SSF47384">
    <property type="entry name" value="Homodimeric domain of signal transducing histidine kinase"/>
    <property type="match status" value="1"/>
</dbReference>
<comment type="caution">
    <text evidence="14">The sequence shown here is derived from an EMBL/GenBank/DDBJ whole genome shotgun (WGS) entry which is preliminary data.</text>
</comment>
<evidence type="ECO:0000256" key="7">
    <source>
        <dbReference type="ARBA" id="ARBA00022777"/>
    </source>
</evidence>
<dbReference type="InterPro" id="IPR000014">
    <property type="entry name" value="PAS"/>
</dbReference>
<keyword evidence="6" id="KW-0547">Nucleotide-binding</keyword>
<keyword evidence="7" id="KW-0418">Kinase</keyword>
<dbReference type="SMART" id="SM00388">
    <property type="entry name" value="HisKA"/>
    <property type="match status" value="1"/>
</dbReference>
<dbReference type="Gene3D" id="6.10.340.10">
    <property type="match status" value="1"/>
</dbReference>
<dbReference type="InterPro" id="IPR036097">
    <property type="entry name" value="HisK_dim/P_sf"/>
</dbReference>
<evidence type="ECO:0000256" key="3">
    <source>
        <dbReference type="ARBA" id="ARBA00012438"/>
    </source>
</evidence>
<dbReference type="SUPFAM" id="SSF55874">
    <property type="entry name" value="ATPase domain of HSP90 chaperone/DNA topoisomerase II/histidine kinase"/>
    <property type="match status" value="1"/>
</dbReference>
<name>A0A932GRC1_UNCTE</name>
<keyword evidence="5" id="KW-0808">Transferase</keyword>
<evidence type="ECO:0000259" key="13">
    <source>
        <dbReference type="PROSITE" id="PS50885"/>
    </source>
</evidence>
<evidence type="ECO:0000256" key="10">
    <source>
        <dbReference type="SAM" id="Phobius"/>
    </source>
</evidence>
<gene>
    <name evidence="14" type="ORF">HYY65_13085</name>
</gene>
<dbReference type="Pfam" id="PF00512">
    <property type="entry name" value="HisKA"/>
    <property type="match status" value="1"/>
</dbReference>
<sequence>MRFGIKAKEAVAISALTFLAVATATLVHLSQLSRVVVREALEQSQLIARQVYAQSRRALARAPGRDPRQVLKVDRDLRSLLHASVGYSPHLLYVLIADRTGRVVLGSEGEREGADAPERPNLQNLLSLDPVRRFRSLYAGETIYEVAMPIKLNDEPFGNIKLGVSTTLLRRELKAFLGQSVALAGVALPVAWLVAMGLAGVILKPIRALTLEMDRLRRGEPGVAADLVGKDEVGELASQIQLLGRQIQSDRLTMLSEKARLQQVVDHLEDGIVFLNQDGEILFYNRATEAVVGRPLEQAVGSRLAHILDPSHPLHPLLERSFERKTGFRNATIVVPGYGKPQELLVSHFFVSDAQKTMGSMILLKNLGSIKTLQSLISYSAKLAALGSLTSGVAHEVKNPLNAMMIHLELLKEKLAGSPEEVQDSLEVIRGEIRRLDRVVQGFLKFMRPHDLSLRLVDLNRLLREVTALLKTEWERSAIHFELKLDSSLPPVTADEELLRQVFLNIVLNACQSMPAGGTVSLVTEGEKRQEECVTVRIIDEGIGISPEDLEKVFKLYYTTKPEGSGIGLSLAYRIVQMHDGAIDVFSEVGKGTTVVVRFPAKADRS</sequence>
<evidence type="ECO:0000256" key="9">
    <source>
        <dbReference type="ARBA" id="ARBA00023012"/>
    </source>
</evidence>
<evidence type="ECO:0000313" key="15">
    <source>
        <dbReference type="Proteomes" id="UP000741360"/>
    </source>
</evidence>
<dbReference type="InterPro" id="IPR005467">
    <property type="entry name" value="His_kinase_dom"/>
</dbReference>
<dbReference type="PROSITE" id="PS50885">
    <property type="entry name" value="HAMP"/>
    <property type="match status" value="1"/>
</dbReference>
<evidence type="ECO:0000256" key="8">
    <source>
        <dbReference type="ARBA" id="ARBA00022840"/>
    </source>
</evidence>
<dbReference type="CDD" id="cd00130">
    <property type="entry name" value="PAS"/>
    <property type="match status" value="1"/>
</dbReference>
<feature type="transmembrane region" description="Helical" evidence="10">
    <location>
        <begin position="181"/>
        <end position="203"/>
    </location>
</feature>
<dbReference type="GO" id="GO:0005524">
    <property type="term" value="F:ATP binding"/>
    <property type="evidence" value="ECO:0007669"/>
    <property type="project" value="UniProtKB-KW"/>
</dbReference>
<dbReference type="InterPro" id="IPR036890">
    <property type="entry name" value="HATPase_C_sf"/>
</dbReference>
<dbReference type="InterPro" id="IPR003594">
    <property type="entry name" value="HATPase_dom"/>
</dbReference>
<dbReference type="CDD" id="cd00082">
    <property type="entry name" value="HisKA"/>
    <property type="match status" value="1"/>
</dbReference>
<dbReference type="InterPro" id="IPR035965">
    <property type="entry name" value="PAS-like_dom_sf"/>
</dbReference>
<dbReference type="Gene3D" id="3.30.565.10">
    <property type="entry name" value="Histidine kinase-like ATPase, C-terminal domain"/>
    <property type="match status" value="1"/>
</dbReference>
<reference evidence="14" key="1">
    <citation type="submission" date="2020-07" db="EMBL/GenBank/DDBJ databases">
        <title>Huge and variable diversity of episymbiotic CPR bacteria and DPANN archaea in groundwater ecosystems.</title>
        <authorList>
            <person name="He C.Y."/>
            <person name="Keren R."/>
            <person name="Whittaker M."/>
            <person name="Farag I.F."/>
            <person name="Doudna J."/>
            <person name="Cate J.H.D."/>
            <person name="Banfield J.F."/>
        </authorList>
    </citation>
    <scope>NUCLEOTIDE SEQUENCE</scope>
    <source>
        <strain evidence="14">NC_groundwater_717_Ag_S-0.2um_59_8</strain>
    </source>
</reference>
<dbReference type="SMART" id="SM00387">
    <property type="entry name" value="HATPase_c"/>
    <property type="match status" value="1"/>
</dbReference>
<feature type="domain" description="HAMP" evidence="13">
    <location>
        <begin position="200"/>
        <end position="252"/>
    </location>
</feature>
<evidence type="ECO:0000259" key="11">
    <source>
        <dbReference type="PROSITE" id="PS50109"/>
    </source>
</evidence>
<dbReference type="EC" id="2.7.13.3" evidence="3"/>
<dbReference type="GO" id="GO:0016020">
    <property type="term" value="C:membrane"/>
    <property type="evidence" value="ECO:0007669"/>
    <property type="project" value="UniProtKB-SubCell"/>
</dbReference>
<evidence type="ECO:0000256" key="2">
    <source>
        <dbReference type="ARBA" id="ARBA00004370"/>
    </source>
</evidence>
<dbReference type="SMART" id="SM00091">
    <property type="entry name" value="PAS"/>
    <property type="match status" value="1"/>
</dbReference>
<dbReference type="InterPro" id="IPR013767">
    <property type="entry name" value="PAS_fold"/>
</dbReference>
<organism evidence="14 15">
    <name type="scientific">Tectimicrobiota bacterium</name>
    <dbReference type="NCBI Taxonomy" id="2528274"/>
    <lineage>
        <taxon>Bacteria</taxon>
        <taxon>Pseudomonadati</taxon>
        <taxon>Nitrospinota/Tectimicrobiota group</taxon>
        <taxon>Candidatus Tectimicrobiota</taxon>
    </lineage>
</organism>
<protein>
    <recommendedName>
        <fullName evidence="3">histidine kinase</fullName>
        <ecNumber evidence="3">2.7.13.3</ecNumber>
    </recommendedName>
</protein>
<dbReference type="PANTHER" id="PTHR43065">
    <property type="entry name" value="SENSOR HISTIDINE KINASE"/>
    <property type="match status" value="1"/>
</dbReference>
<dbReference type="CDD" id="cd18773">
    <property type="entry name" value="PDC1_HK_sensor"/>
    <property type="match status" value="1"/>
</dbReference>
<dbReference type="SUPFAM" id="SSF55785">
    <property type="entry name" value="PYP-like sensor domain (PAS domain)"/>
    <property type="match status" value="1"/>
</dbReference>
<dbReference type="InterPro" id="IPR003660">
    <property type="entry name" value="HAMP_dom"/>
</dbReference>
<dbReference type="Proteomes" id="UP000741360">
    <property type="component" value="Unassembled WGS sequence"/>
</dbReference>
<evidence type="ECO:0000313" key="14">
    <source>
        <dbReference type="EMBL" id="MBI3015958.1"/>
    </source>
</evidence>
<dbReference type="GO" id="GO:0006355">
    <property type="term" value="P:regulation of DNA-templated transcription"/>
    <property type="evidence" value="ECO:0007669"/>
    <property type="project" value="InterPro"/>
</dbReference>
<keyword evidence="9" id="KW-0902">Two-component regulatory system</keyword>
<keyword evidence="10" id="KW-0812">Transmembrane</keyword>
<dbReference type="PRINTS" id="PR00344">
    <property type="entry name" value="BCTRLSENSOR"/>
</dbReference>
<evidence type="ECO:0000256" key="4">
    <source>
        <dbReference type="ARBA" id="ARBA00022553"/>
    </source>
</evidence>